<evidence type="ECO:0000313" key="4">
    <source>
        <dbReference type="EMBL" id="ORX97796.1"/>
    </source>
</evidence>
<feature type="domain" description="Nephrocystin 3-like N-terminal" evidence="3">
    <location>
        <begin position="137"/>
        <end position="311"/>
    </location>
</feature>
<dbReference type="InterPro" id="IPR027417">
    <property type="entry name" value="P-loop_NTPase"/>
</dbReference>
<dbReference type="Pfam" id="PF22939">
    <property type="entry name" value="WHD_GPIID"/>
    <property type="match status" value="1"/>
</dbReference>
<dbReference type="OrthoDB" id="194358at2759"/>
<evidence type="ECO:0000259" key="3">
    <source>
        <dbReference type="Pfam" id="PF24883"/>
    </source>
</evidence>
<dbReference type="InterPro" id="IPR036322">
    <property type="entry name" value="WD40_repeat_dom_sf"/>
</dbReference>
<name>A0A1Y1YJ63_9PLEO</name>
<keyword evidence="5" id="KW-1185">Reference proteome</keyword>
<dbReference type="Pfam" id="PF24883">
    <property type="entry name" value="NPHP3_N"/>
    <property type="match status" value="2"/>
</dbReference>
<dbReference type="SUPFAM" id="SSF52540">
    <property type="entry name" value="P-loop containing nucleoside triphosphate hydrolases"/>
    <property type="match status" value="2"/>
</dbReference>
<dbReference type="InterPro" id="IPR056884">
    <property type="entry name" value="NPHP3-like_N"/>
</dbReference>
<reference evidence="4 5" key="1">
    <citation type="submission" date="2016-07" db="EMBL/GenBank/DDBJ databases">
        <title>Pervasive Adenine N6-methylation of Active Genes in Fungi.</title>
        <authorList>
            <consortium name="DOE Joint Genome Institute"/>
            <person name="Mondo S.J."/>
            <person name="Dannebaum R.O."/>
            <person name="Kuo R.C."/>
            <person name="Labutti K."/>
            <person name="Haridas S."/>
            <person name="Kuo A."/>
            <person name="Salamov A."/>
            <person name="Ahrendt S.R."/>
            <person name="Lipzen A."/>
            <person name="Sullivan W."/>
            <person name="Andreopoulos W.B."/>
            <person name="Clum A."/>
            <person name="Lindquist E."/>
            <person name="Daum C."/>
            <person name="Ramamoorthy G.K."/>
            <person name="Gryganskyi A."/>
            <person name="Culley D."/>
            <person name="Magnuson J.K."/>
            <person name="James T.Y."/>
            <person name="O'Malley M.A."/>
            <person name="Stajich J.E."/>
            <person name="Spatafora J.W."/>
            <person name="Visel A."/>
            <person name="Grigoriev I.V."/>
        </authorList>
    </citation>
    <scope>NUCLEOTIDE SEQUENCE [LARGE SCALE GENOMIC DNA]</scope>
    <source>
        <strain evidence="4 5">CBS 115471</strain>
    </source>
</reference>
<dbReference type="SUPFAM" id="SSF50978">
    <property type="entry name" value="WD40 repeat-like"/>
    <property type="match status" value="1"/>
</dbReference>
<evidence type="ECO:0000313" key="5">
    <source>
        <dbReference type="Proteomes" id="UP000193144"/>
    </source>
</evidence>
<dbReference type="InterPro" id="IPR015943">
    <property type="entry name" value="WD40/YVTN_repeat-like_dom_sf"/>
</dbReference>
<dbReference type="PANTHER" id="PTHR10039:SF16">
    <property type="entry name" value="GPI INOSITOL-DEACYLASE"/>
    <property type="match status" value="1"/>
</dbReference>
<evidence type="ECO:0000259" key="2">
    <source>
        <dbReference type="Pfam" id="PF22939"/>
    </source>
</evidence>
<feature type="domain" description="GPI inositol-deacylase winged helix" evidence="2">
    <location>
        <begin position="769"/>
        <end position="859"/>
    </location>
</feature>
<dbReference type="Gene3D" id="2.130.10.10">
    <property type="entry name" value="YVTN repeat-like/Quinoprotein amine dehydrogenase"/>
    <property type="match status" value="2"/>
</dbReference>
<gene>
    <name evidence="4" type="ORF">BCR34DRAFT_577708</name>
</gene>
<dbReference type="SMART" id="SM00320">
    <property type="entry name" value="WD40"/>
    <property type="match status" value="7"/>
</dbReference>
<organism evidence="4 5">
    <name type="scientific">Clohesyomyces aquaticus</name>
    <dbReference type="NCBI Taxonomy" id="1231657"/>
    <lineage>
        <taxon>Eukaryota</taxon>
        <taxon>Fungi</taxon>
        <taxon>Dikarya</taxon>
        <taxon>Ascomycota</taxon>
        <taxon>Pezizomycotina</taxon>
        <taxon>Dothideomycetes</taxon>
        <taxon>Pleosporomycetidae</taxon>
        <taxon>Pleosporales</taxon>
        <taxon>Lindgomycetaceae</taxon>
        <taxon>Clohesyomyces</taxon>
    </lineage>
</organism>
<proteinExistence type="predicted"/>
<comment type="caution">
    <text evidence="4">The sequence shown here is derived from an EMBL/GenBank/DDBJ whole genome shotgun (WGS) entry which is preliminary data.</text>
</comment>
<dbReference type="InterPro" id="IPR054471">
    <property type="entry name" value="GPIID_WHD"/>
</dbReference>
<sequence>MFRLPEDIQNLMTGRRVLNLLQFENMHERIDEVGIVHEGTFQWILDDSFSEGDTVSGAEMDPRQRVFSNSSADKTLLLDQLVKDDPDHFNPPVGRHLSVSPDKYMDPVAAKERHLTESGDGTVSALVPSTERYNNFFINWIRHGVGIFHFVGIPGSGKSTLMKFLNEHPKLMHLLQAWGGSRKLVSGRYFFWGTGEKKQRTITGFCRALLHDILAACPELIPEALPELWNQAKSTPWQIKFKQQLRSDHIIDALTTLLKDRRFIVTHCFAFFIDGLDEQKEERADHDDLSALLLDWANSNYTNIKICVSSRPNFHFLNAFDESQRLWLHKHTEYDQRRYVSDRLRLMYSERDDFAWPKSLYAVAHESSKQKLVERIVQRCRGDFRQLSLTTKMAKQAIDAQYNAYSTRHLGTDFRWDDIDHLIDTLDIGDPNVFSSVHTKDPADELVLRSRNLPLLSQLEEKTTNSGSPSVKSELQEIRKFLGGSGTPEEDLFAAKDTRMVGTCEWFTEKEVYRQWCDFGSNSPRILWVTGIPAAGKSTLAGHSVEHLQKIKANYSYFFFKYSDRSKSLLSACLRSLASQLAYQSAPVRVRLLDIIHESESSIIDINNERLLWHRLFVNGVFQATTDPQYWIIDGLDECENASTAFKTLLSHSEVQPLLRILVTSRETSALRSGFTDLGHASFHHEPIYVVDTLPDIKLYVEAKSRALISTDDASRANLVEKIVSNSKGSFLWTSLVLNELSHSYSEKDMIQVLEDIPRGMEPLYQRTLDMMSRSEGGKGLTKAILAWATCATRPLKLDELEGALKADIQDKLPNIEGVIRALCGQLVTIDKLRNVQMLHETAREFLLSESATSEFAVSKKEAHTRIGKACLEYLITEEMKPPRLVRRATTTPRKRLAFHAYAGINFSYHLAEADGSSQELLHLLTRFLGSNVLSWVETVAQTSDLRPLIQASKNLRKYAKTCTAQGEIQIVEKWSTDLIRLSARFSDALIQAPFAIFALIPPLCPTNSAIYQIAQQGRGLSIVGFANSDWGNRLSCIEFRSQTSSICHGHDFFAVGLTSGVVAIYHATTAQEYRVLNHGEPVNLINFLNCSGLFASCGPKFINVWDIARGESKYKLEAPRRCISLAYDRGFLFAACDKNYLASWDLNNNGTREADRPWDAGDEFADSQLRRAPSAISISPEHKMIAIASPGRPIIIWSLDHDAYYGSCGKKLPSGDPSLHPVTGLVFNPNPALGLLAASYLDGELVLLDPFNDETLMTTRANCPKLAASPDGRLLAGAPGAGTIDVYGFESLRLVYRVKSSNLYIRQVAFSRDNIYIVDIRGSQCNVWDHAALHRASIVWDTSETLASFVESATSSSKTKVSAILVDDQRKQILCGRDDGSVMLYDLGTGNEVTTLYRHKSRIHILTVRSHNVIMSVDESNSVMAWSLDGFSNSPLPEDKQLFQFRLESGNTVTQLLSRVSTGDFILSTRESDHFWTMDGPREVSRIDYEAPGRRKWTQHALVPDGVICIHGSTVLAYSWEGSRLPGDLELPSGPTDLQVKALIPCTLSRSLKLLVEFSELHGGTDTRNLNILDVKPLNVAGGSATENVPFEISAAQFPGCFIDRVFHIIDISDAHKLIFLDRQSWVCSVALDQKWTNTFLYTRHFFVPYDWFSGSRGTICALSKRDLIFAKDDCVVVVKGGLNFVDTVTLSISE</sequence>
<dbReference type="SUPFAM" id="SSF101908">
    <property type="entry name" value="Putative isomerase YbhE"/>
    <property type="match status" value="1"/>
</dbReference>
<keyword evidence="1" id="KW-0677">Repeat</keyword>
<feature type="domain" description="Nephrocystin 3-like N-terminal" evidence="3">
    <location>
        <begin position="502"/>
        <end position="666"/>
    </location>
</feature>
<accession>A0A1Y1YJ63</accession>
<dbReference type="Proteomes" id="UP000193144">
    <property type="component" value="Unassembled WGS sequence"/>
</dbReference>
<dbReference type="Gene3D" id="3.40.50.300">
    <property type="entry name" value="P-loop containing nucleotide triphosphate hydrolases"/>
    <property type="match status" value="1"/>
</dbReference>
<dbReference type="InterPro" id="IPR001680">
    <property type="entry name" value="WD40_rpt"/>
</dbReference>
<evidence type="ECO:0000256" key="1">
    <source>
        <dbReference type="ARBA" id="ARBA00022737"/>
    </source>
</evidence>
<dbReference type="PANTHER" id="PTHR10039">
    <property type="entry name" value="AMELOGENIN"/>
    <property type="match status" value="1"/>
</dbReference>
<dbReference type="EMBL" id="MCFA01000227">
    <property type="protein sequence ID" value="ORX97796.1"/>
    <property type="molecule type" value="Genomic_DNA"/>
</dbReference>
<protein>
    <submittedName>
        <fullName evidence="4">Uncharacterized protein</fullName>
    </submittedName>
</protein>